<reference evidence="1 2" key="1">
    <citation type="submission" date="2019-03" db="EMBL/GenBank/DDBJ databases">
        <title>An improved genome assembly of the fluke Schistosoma japonicum.</title>
        <authorList>
            <person name="Hu W."/>
            <person name="Luo F."/>
            <person name="Yin M."/>
            <person name="Mo X."/>
            <person name="Sun C."/>
            <person name="Wu Q."/>
            <person name="Zhu B."/>
            <person name="Xiang M."/>
            <person name="Wang J."/>
            <person name="Wang Y."/>
            <person name="Zhang T."/>
            <person name="Xu B."/>
            <person name="Zheng H."/>
            <person name="Feng Z."/>
        </authorList>
    </citation>
    <scope>NUCLEOTIDE SEQUENCE [LARGE SCALE GENOMIC DNA]</scope>
    <source>
        <strain evidence="1">HuSjv2</strain>
        <tissue evidence="1">Worms</tissue>
    </source>
</reference>
<evidence type="ECO:0000313" key="1">
    <source>
        <dbReference type="EMBL" id="TNN14512.1"/>
    </source>
</evidence>
<sequence length="67" mass="7910">FPRKLEGKLLACNRDLEFQKLQKLEARLKTYSELWVSYKEVIQAHVAKRYVERVSMEPLGKSYLPPS</sequence>
<dbReference type="EMBL" id="SKCS01000174">
    <property type="protein sequence ID" value="TNN14512.1"/>
    <property type="molecule type" value="Genomic_DNA"/>
</dbReference>
<gene>
    <name evidence="1" type="ORF">EWB00_002144</name>
</gene>
<evidence type="ECO:0000313" key="2">
    <source>
        <dbReference type="Proteomes" id="UP000311919"/>
    </source>
</evidence>
<proteinExistence type="predicted"/>
<organism evidence="1 2">
    <name type="scientific">Schistosoma japonicum</name>
    <name type="common">Blood fluke</name>
    <dbReference type="NCBI Taxonomy" id="6182"/>
    <lineage>
        <taxon>Eukaryota</taxon>
        <taxon>Metazoa</taxon>
        <taxon>Spiralia</taxon>
        <taxon>Lophotrochozoa</taxon>
        <taxon>Platyhelminthes</taxon>
        <taxon>Trematoda</taxon>
        <taxon>Digenea</taxon>
        <taxon>Strigeidida</taxon>
        <taxon>Schistosomatoidea</taxon>
        <taxon>Schistosomatidae</taxon>
        <taxon>Schistosoma</taxon>
    </lineage>
</organism>
<dbReference type="Proteomes" id="UP000311919">
    <property type="component" value="Unassembled WGS sequence"/>
</dbReference>
<feature type="non-terminal residue" evidence="1">
    <location>
        <position position="1"/>
    </location>
</feature>
<dbReference type="AlphaFoldDB" id="A0A4Z2DDB8"/>
<protein>
    <submittedName>
        <fullName evidence="1">Uncharacterized protein</fullName>
    </submittedName>
</protein>
<feature type="non-terminal residue" evidence="1">
    <location>
        <position position="67"/>
    </location>
</feature>
<comment type="caution">
    <text evidence="1">The sequence shown here is derived from an EMBL/GenBank/DDBJ whole genome shotgun (WGS) entry which is preliminary data.</text>
</comment>
<keyword evidence="2" id="KW-1185">Reference proteome</keyword>
<name>A0A4Z2DDB8_SCHJA</name>
<accession>A0A4Z2DDB8</accession>